<evidence type="ECO:0000256" key="1">
    <source>
        <dbReference type="PIRSR" id="PIRSR639069-1"/>
    </source>
</evidence>
<dbReference type="AlphaFoldDB" id="F8F9V5"/>
<feature type="active site" description="Charge relay system" evidence="1">
    <location>
        <position position="271"/>
    </location>
</feature>
<dbReference type="Pfam" id="PF05448">
    <property type="entry name" value="AXE1"/>
    <property type="match status" value="1"/>
</dbReference>
<dbReference type="InterPro" id="IPR039069">
    <property type="entry name" value="CE7"/>
</dbReference>
<protein>
    <submittedName>
        <fullName evidence="4">Acetyl xylan esterase</fullName>
    </submittedName>
</protein>
<dbReference type="Gene3D" id="3.40.50.1820">
    <property type="entry name" value="alpha/beta hydrolase"/>
    <property type="match status" value="1"/>
</dbReference>
<reference evidence="5" key="1">
    <citation type="submission" date="2011-06" db="EMBL/GenBank/DDBJ databases">
        <title>Complete genome sequence of Paenibacillus mucilaginosus KNP414.</title>
        <authorList>
            <person name="Wang J."/>
            <person name="Hu S."/>
            <person name="Hu X."/>
            <person name="Zhang B."/>
            <person name="Dong D."/>
            <person name="Zhang S."/>
            <person name="Zhao K."/>
            <person name="Wu D."/>
        </authorList>
    </citation>
    <scope>NUCLEOTIDE SEQUENCE [LARGE SCALE GENOMIC DNA]</scope>
    <source>
        <strain evidence="5">KNP414</strain>
    </source>
</reference>
<dbReference type="GO" id="GO:0005976">
    <property type="term" value="P:polysaccharide metabolic process"/>
    <property type="evidence" value="ECO:0007669"/>
    <property type="project" value="TreeGrafter"/>
</dbReference>
<evidence type="ECO:0000256" key="2">
    <source>
        <dbReference type="PIRSR" id="PIRSR639069-2"/>
    </source>
</evidence>
<dbReference type="InterPro" id="IPR008391">
    <property type="entry name" value="AXE1_dom"/>
</dbReference>
<dbReference type="Proteomes" id="UP000006620">
    <property type="component" value="Chromosome"/>
</dbReference>
<dbReference type="PATRIC" id="fig|1036673.3.peg.6184"/>
<feature type="active site" description="Nucleophile" evidence="1">
    <location>
        <position position="186"/>
    </location>
</feature>
<name>F8F9V5_PAEMK</name>
<dbReference type="PANTHER" id="PTHR40111">
    <property type="entry name" value="CEPHALOSPORIN-C DEACETYLASE"/>
    <property type="match status" value="1"/>
</dbReference>
<dbReference type="PANTHER" id="PTHR40111:SF1">
    <property type="entry name" value="CEPHALOSPORIN-C DEACETYLASE"/>
    <property type="match status" value="1"/>
</dbReference>
<organism evidence="4 5">
    <name type="scientific">Paenibacillus mucilaginosus (strain KNP414)</name>
    <dbReference type="NCBI Taxonomy" id="1036673"/>
    <lineage>
        <taxon>Bacteria</taxon>
        <taxon>Bacillati</taxon>
        <taxon>Bacillota</taxon>
        <taxon>Bacilli</taxon>
        <taxon>Bacillales</taxon>
        <taxon>Paenibacillaceae</taxon>
        <taxon>Paenibacillus</taxon>
    </lineage>
</organism>
<sequence>MNHIHKRIRELEGFTAQTEAPGDLDAFWQETLEAASGRPLNARREEAESLSPYIKTYKVVYEGYDDTPLHGWFLLPAFTAQPRPERLPCVVLYHGYTGSKGYPEQHAPWLLQGFAVFAVDVRGQGGDSGNLLPQTHGMSSGWITQGLLDPRQSYYRAAAVDAVRAVEWAAAQPEVDGQRVVTAGTSQGGGLSLLTGALSPIPALVLADLPNLCHMDYGILNSTGSLTEAAKFVSRHPEHLDQVLHTLGYFDLLHLSARLHSPVFVSVGLKDTVCLPETVYAVYNRITVPKDIHVFPFNGHHTSGDHFRLQVEWIRKQWG</sequence>
<evidence type="ECO:0000259" key="3">
    <source>
        <dbReference type="Pfam" id="PF05448"/>
    </source>
</evidence>
<gene>
    <name evidence="4" type="ordered locus">KNP414_06633</name>
</gene>
<dbReference type="KEGG" id="pms:KNP414_06633"/>
<dbReference type="SUPFAM" id="SSF53474">
    <property type="entry name" value="alpha/beta-Hydrolases"/>
    <property type="match status" value="1"/>
</dbReference>
<accession>F8F9V5</accession>
<evidence type="ECO:0000313" key="5">
    <source>
        <dbReference type="Proteomes" id="UP000006620"/>
    </source>
</evidence>
<feature type="active site" description="Charge relay system" evidence="1">
    <location>
        <position position="300"/>
    </location>
</feature>
<dbReference type="GO" id="GO:0052689">
    <property type="term" value="F:carboxylic ester hydrolase activity"/>
    <property type="evidence" value="ECO:0007669"/>
    <property type="project" value="TreeGrafter"/>
</dbReference>
<dbReference type="EMBL" id="CP002869">
    <property type="protein sequence ID" value="AEI45153.1"/>
    <property type="molecule type" value="Genomic_DNA"/>
</dbReference>
<reference evidence="4 5" key="2">
    <citation type="journal article" date="2013" name="Genome Announc.">
        <title>Genome Sequence of Growth-Improving Paenibacillus mucilaginosus Strain KNP414.</title>
        <authorList>
            <person name="Lu J.J."/>
            <person name="Wang J.F."/>
            <person name="Hu X.F."/>
        </authorList>
    </citation>
    <scope>NUCLEOTIDE SEQUENCE [LARGE SCALE GENOMIC DNA]</scope>
    <source>
        <strain evidence="4 5">KNP414</strain>
    </source>
</reference>
<evidence type="ECO:0000313" key="4">
    <source>
        <dbReference type="EMBL" id="AEI45153.1"/>
    </source>
</evidence>
<feature type="domain" description="Acetyl xylan esterase" evidence="3">
    <location>
        <begin position="6"/>
        <end position="313"/>
    </location>
</feature>
<dbReference type="InterPro" id="IPR029058">
    <property type="entry name" value="AB_hydrolase_fold"/>
</dbReference>
<dbReference type="RefSeq" id="WP_013920297.1">
    <property type="nucleotide sequence ID" value="NC_015690.1"/>
</dbReference>
<dbReference type="HOGENOM" id="CLU_054209_1_0_9"/>
<feature type="binding site" evidence="2">
    <location>
        <position position="96"/>
    </location>
    <ligand>
        <name>substrate</name>
    </ligand>
</feature>
<proteinExistence type="predicted"/>